<proteinExistence type="predicted"/>
<evidence type="ECO:0000313" key="1">
    <source>
        <dbReference type="EMBL" id="CAD8101990.1"/>
    </source>
</evidence>
<dbReference type="OrthoDB" id="284308at2759"/>
<accession>A0A8S1PFD6</accession>
<dbReference type="Proteomes" id="UP000692954">
    <property type="component" value="Unassembled WGS sequence"/>
</dbReference>
<keyword evidence="2" id="KW-1185">Reference proteome</keyword>
<dbReference type="EMBL" id="CAJJDN010000077">
    <property type="protein sequence ID" value="CAD8101990.1"/>
    <property type="molecule type" value="Genomic_DNA"/>
</dbReference>
<sequence length="141" mass="16423">MTHQMPKLYTQDGTGRDSYIFFNNGGFYPAQQRFLVNRMAESWAYGSPNNGRLGGSIEKRQFYFSDGTGRDTYIAKTVQNKAQLSPDFQETLRKYKSQQLPIKYPYKLPPIKQVIQQEKSIKQLEFTKRLAAPKKRLEDND</sequence>
<protein>
    <submittedName>
        <fullName evidence="1">Uncharacterized protein</fullName>
    </submittedName>
</protein>
<comment type="caution">
    <text evidence="1">The sequence shown here is derived from an EMBL/GenBank/DDBJ whole genome shotgun (WGS) entry which is preliminary data.</text>
</comment>
<dbReference type="AlphaFoldDB" id="A0A8S1PFD6"/>
<name>A0A8S1PFD6_9CILI</name>
<evidence type="ECO:0000313" key="2">
    <source>
        <dbReference type="Proteomes" id="UP000692954"/>
    </source>
</evidence>
<reference evidence="1" key="1">
    <citation type="submission" date="2021-01" db="EMBL/GenBank/DDBJ databases">
        <authorList>
            <consortium name="Genoscope - CEA"/>
            <person name="William W."/>
        </authorList>
    </citation>
    <scope>NUCLEOTIDE SEQUENCE</scope>
</reference>
<organism evidence="1 2">
    <name type="scientific">Paramecium sonneborni</name>
    <dbReference type="NCBI Taxonomy" id="65129"/>
    <lineage>
        <taxon>Eukaryota</taxon>
        <taxon>Sar</taxon>
        <taxon>Alveolata</taxon>
        <taxon>Ciliophora</taxon>
        <taxon>Intramacronucleata</taxon>
        <taxon>Oligohymenophorea</taxon>
        <taxon>Peniculida</taxon>
        <taxon>Parameciidae</taxon>
        <taxon>Paramecium</taxon>
    </lineage>
</organism>
<gene>
    <name evidence="1" type="ORF">PSON_ATCC_30995.1.T0770029</name>
</gene>